<dbReference type="GO" id="GO:0003684">
    <property type="term" value="F:damaged DNA binding"/>
    <property type="evidence" value="ECO:0007669"/>
    <property type="project" value="InterPro"/>
</dbReference>
<keyword evidence="3" id="KW-0548">Nucleotidyltransferase</keyword>
<evidence type="ECO:0000256" key="1">
    <source>
        <dbReference type="ARBA" id="ARBA00010945"/>
    </source>
</evidence>
<feature type="domain" description="UmuC" evidence="6">
    <location>
        <begin position="11"/>
        <end position="202"/>
    </location>
</feature>
<dbReference type="Pfam" id="PF00817">
    <property type="entry name" value="IMS"/>
    <property type="match status" value="1"/>
</dbReference>
<evidence type="ECO:0000259" key="6">
    <source>
        <dbReference type="PROSITE" id="PS50173"/>
    </source>
</evidence>
<dbReference type="STRING" id="1423801.FD50_GL000598"/>
<proteinExistence type="inferred from homology"/>
<dbReference type="Proteomes" id="UP000051166">
    <property type="component" value="Unassembled WGS sequence"/>
</dbReference>
<dbReference type="SUPFAM" id="SSF56672">
    <property type="entry name" value="DNA/RNA polymerases"/>
    <property type="match status" value="1"/>
</dbReference>
<evidence type="ECO:0000256" key="5">
    <source>
        <dbReference type="ARBA" id="ARBA00022932"/>
    </source>
</evidence>
<dbReference type="Gene3D" id="3.30.70.270">
    <property type="match status" value="1"/>
</dbReference>
<dbReference type="GO" id="GO:0006260">
    <property type="term" value="P:DNA replication"/>
    <property type="evidence" value="ECO:0007669"/>
    <property type="project" value="UniProtKB-KW"/>
</dbReference>
<accession>A0A0R1V6S7</accession>
<dbReference type="AlphaFoldDB" id="A0A0R1V6S7"/>
<dbReference type="PATRIC" id="fig|1423801.4.peg.607"/>
<name>A0A0R1V6S7_9LACO</name>
<comment type="similarity">
    <text evidence="1">Belongs to the DNA polymerase type-Y family.</text>
</comment>
<sequence>MDYTNEPHGIFFMIDSKSFYASVESVERGENPLEAVLVVMSEQENTNGGLVLSASPQAKQIFGISNVDRRRDLPDDSRLTVVPPRMNLYIRKSLAIKNIFTHFASEEDVYQYSIDEAILDVTHSWKLFGTSPLKVAQKIQDTVRQQTGIYTSVGIGENPVQAKLALDLFAKHAPQLIGELNYPNFAEKLWPCTELAYVWSIGKRTAQHLERLGIHSIGELAHFNPFVLKKELGIIGTQLFALAWGIDRTCLRKKKIPHNQSLGNSQVLPHDYCKQAEIEIVIKEIGQQVAARLRHRNRQTGCIRLGIGFALSAATQDHSGFAHELSIPPTDETQVLNTQLLYLFRSFWQGEPVRHVSVAFSKLSYGSGNQLNFFEDYQVQTKKITFNRLIDQVRDRYGIGTLMYANSLLKGGTFIQRNNLVGGHNGGNTFE</sequence>
<gene>
    <name evidence="7" type="ORF">FD50_GL000598</name>
</gene>
<evidence type="ECO:0000256" key="3">
    <source>
        <dbReference type="ARBA" id="ARBA00022695"/>
    </source>
</evidence>
<dbReference type="GeneID" id="98308024"/>
<dbReference type="GO" id="GO:0003887">
    <property type="term" value="F:DNA-directed DNA polymerase activity"/>
    <property type="evidence" value="ECO:0007669"/>
    <property type="project" value="UniProtKB-KW"/>
</dbReference>
<dbReference type="InterPro" id="IPR043128">
    <property type="entry name" value="Rev_trsase/Diguanyl_cyclase"/>
</dbReference>
<dbReference type="Gene3D" id="3.40.1170.60">
    <property type="match status" value="1"/>
</dbReference>
<dbReference type="GO" id="GO:0009432">
    <property type="term" value="P:SOS response"/>
    <property type="evidence" value="ECO:0007669"/>
    <property type="project" value="TreeGrafter"/>
</dbReference>
<dbReference type="PANTHER" id="PTHR11076:SF35">
    <property type="entry name" value="DNA REPAIR PROTEIN HOMOLOG YOBH"/>
    <property type="match status" value="1"/>
</dbReference>
<dbReference type="RefSeq" id="WP_056960728.1">
    <property type="nucleotide sequence ID" value="NZ_AZFQ01000036.1"/>
</dbReference>
<dbReference type="OrthoDB" id="9808813at2"/>
<keyword evidence="5" id="KW-0808">Transferase</keyword>
<keyword evidence="4" id="KW-0235">DNA replication</keyword>
<dbReference type="Gene3D" id="1.10.150.20">
    <property type="entry name" value="5' to 3' exonuclease, C-terminal subdomain"/>
    <property type="match status" value="1"/>
</dbReference>
<dbReference type="GO" id="GO:0005829">
    <property type="term" value="C:cytosol"/>
    <property type="evidence" value="ECO:0007669"/>
    <property type="project" value="TreeGrafter"/>
</dbReference>
<dbReference type="InterPro" id="IPR050116">
    <property type="entry name" value="DNA_polymerase-Y"/>
</dbReference>
<dbReference type="Gene3D" id="3.30.1490.100">
    <property type="entry name" value="DNA polymerase, Y-family, little finger domain"/>
    <property type="match status" value="1"/>
</dbReference>
<dbReference type="GO" id="GO:0042276">
    <property type="term" value="P:error-prone translesion synthesis"/>
    <property type="evidence" value="ECO:0007669"/>
    <property type="project" value="TreeGrafter"/>
</dbReference>
<comment type="caution">
    <text evidence="7">The sequence shown here is derived from an EMBL/GenBank/DDBJ whole genome shotgun (WGS) entry which is preliminary data.</text>
</comment>
<keyword evidence="8" id="KW-1185">Reference proteome</keyword>
<evidence type="ECO:0000313" key="8">
    <source>
        <dbReference type="Proteomes" id="UP000051166"/>
    </source>
</evidence>
<dbReference type="EMBL" id="AZFQ01000036">
    <property type="protein sequence ID" value="KRL98786.1"/>
    <property type="molecule type" value="Genomic_DNA"/>
</dbReference>
<dbReference type="InterPro" id="IPR017961">
    <property type="entry name" value="DNA_pol_Y-fam_little_finger"/>
</dbReference>
<dbReference type="InterPro" id="IPR001126">
    <property type="entry name" value="UmuC"/>
</dbReference>
<evidence type="ECO:0000256" key="4">
    <source>
        <dbReference type="ARBA" id="ARBA00022705"/>
    </source>
</evidence>
<dbReference type="InterPro" id="IPR043502">
    <property type="entry name" value="DNA/RNA_pol_sf"/>
</dbReference>
<keyword evidence="2" id="KW-0515">Mutator protein</keyword>
<organism evidence="7 8">
    <name type="scientific">Liquorilactobacillus satsumensis DSM 16230 = JCM 12392</name>
    <dbReference type="NCBI Taxonomy" id="1423801"/>
    <lineage>
        <taxon>Bacteria</taxon>
        <taxon>Bacillati</taxon>
        <taxon>Bacillota</taxon>
        <taxon>Bacilli</taxon>
        <taxon>Lactobacillales</taxon>
        <taxon>Lactobacillaceae</taxon>
        <taxon>Liquorilactobacillus</taxon>
    </lineage>
</organism>
<dbReference type="InterPro" id="IPR036775">
    <property type="entry name" value="DNA_pol_Y-fam_lit_finger_sf"/>
</dbReference>
<reference evidence="7 8" key="1">
    <citation type="journal article" date="2015" name="Genome Announc.">
        <title>Expanding the biotechnology potential of lactobacilli through comparative genomics of 213 strains and associated genera.</title>
        <authorList>
            <person name="Sun Z."/>
            <person name="Harris H.M."/>
            <person name="McCann A."/>
            <person name="Guo C."/>
            <person name="Argimon S."/>
            <person name="Zhang W."/>
            <person name="Yang X."/>
            <person name="Jeffery I.B."/>
            <person name="Cooney J.C."/>
            <person name="Kagawa T.F."/>
            <person name="Liu W."/>
            <person name="Song Y."/>
            <person name="Salvetti E."/>
            <person name="Wrobel A."/>
            <person name="Rasinkangas P."/>
            <person name="Parkhill J."/>
            <person name="Rea M.C."/>
            <person name="O'Sullivan O."/>
            <person name="Ritari J."/>
            <person name="Douillard F.P."/>
            <person name="Paul Ross R."/>
            <person name="Yang R."/>
            <person name="Briner A.E."/>
            <person name="Felis G.E."/>
            <person name="de Vos W.M."/>
            <person name="Barrangou R."/>
            <person name="Klaenhammer T.R."/>
            <person name="Caufield P.W."/>
            <person name="Cui Y."/>
            <person name="Zhang H."/>
            <person name="O'Toole P.W."/>
        </authorList>
    </citation>
    <scope>NUCLEOTIDE SEQUENCE [LARGE SCALE GENOMIC DNA]</scope>
    <source>
        <strain evidence="7 8">DSM 16230</strain>
    </source>
</reference>
<evidence type="ECO:0000256" key="2">
    <source>
        <dbReference type="ARBA" id="ARBA00022457"/>
    </source>
</evidence>
<protein>
    <submittedName>
        <fullName evidence="7">ImpB MucB SamB family protein UvrX</fullName>
    </submittedName>
</protein>
<dbReference type="PROSITE" id="PS50173">
    <property type="entry name" value="UMUC"/>
    <property type="match status" value="1"/>
</dbReference>
<evidence type="ECO:0000313" key="7">
    <source>
        <dbReference type="EMBL" id="KRL98786.1"/>
    </source>
</evidence>
<dbReference type="SUPFAM" id="SSF100879">
    <property type="entry name" value="Lesion bypass DNA polymerase (Y-family), little finger domain"/>
    <property type="match status" value="1"/>
</dbReference>
<dbReference type="Pfam" id="PF11799">
    <property type="entry name" value="IMS_C"/>
    <property type="match status" value="1"/>
</dbReference>
<dbReference type="CDD" id="cd01700">
    <property type="entry name" value="PolY_Pol_V_umuC"/>
    <property type="match status" value="1"/>
</dbReference>
<keyword evidence="5" id="KW-0239">DNA-directed DNA polymerase</keyword>
<dbReference type="PANTHER" id="PTHR11076">
    <property type="entry name" value="DNA REPAIR POLYMERASE UMUC / TRANSFERASE FAMILY MEMBER"/>
    <property type="match status" value="1"/>
</dbReference>
<dbReference type="GO" id="GO:0006281">
    <property type="term" value="P:DNA repair"/>
    <property type="evidence" value="ECO:0007669"/>
    <property type="project" value="InterPro"/>
</dbReference>